<dbReference type="Gene3D" id="3.40.50.140">
    <property type="match status" value="1"/>
</dbReference>
<dbReference type="InterPro" id="IPR003602">
    <property type="entry name" value="Topo_IA_DNA-bd_dom"/>
</dbReference>
<dbReference type="InterPro" id="IPR006171">
    <property type="entry name" value="TOPRIM_dom"/>
</dbReference>
<dbReference type="PANTHER" id="PTHR11390:SF21">
    <property type="entry name" value="DNA TOPOISOMERASE 3-ALPHA"/>
    <property type="match status" value="1"/>
</dbReference>
<dbReference type="Pfam" id="PF01131">
    <property type="entry name" value="Topoisom_bac"/>
    <property type="match status" value="1"/>
</dbReference>
<dbReference type="Gene3D" id="2.70.20.10">
    <property type="entry name" value="Topoisomerase I, domain 3"/>
    <property type="match status" value="1"/>
</dbReference>
<dbReference type="GO" id="GO:0006310">
    <property type="term" value="P:DNA recombination"/>
    <property type="evidence" value="ECO:0007669"/>
    <property type="project" value="TreeGrafter"/>
</dbReference>
<feature type="compositionally biased region" description="Acidic residues" evidence="7">
    <location>
        <begin position="930"/>
        <end position="975"/>
    </location>
</feature>
<comment type="catalytic activity">
    <reaction evidence="1">
        <text>ATP-independent breakage of single-stranded DNA, followed by passage and rejoining.</text>
        <dbReference type="EC" id="5.6.2.1"/>
    </reaction>
</comment>
<dbReference type="Proteomes" id="UP000325113">
    <property type="component" value="Unassembled WGS sequence"/>
</dbReference>
<keyword evidence="6" id="KW-0413">Isomerase</keyword>
<dbReference type="PROSITE" id="PS50880">
    <property type="entry name" value="TOPRIM"/>
    <property type="match status" value="1"/>
</dbReference>
<gene>
    <name evidence="10" type="ORF">FNF31_01096</name>
</gene>
<dbReference type="Pfam" id="PF12237">
    <property type="entry name" value="PCIF1_WW"/>
    <property type="match status" value="1"/>
</dbReference>
<protein>
    <recommendedName>
        <fullName evidence="3">DNA topoisomerase</fullName>
        <ecNumber evidence="3">5.6.2.1</ecNumber>
    </recommendedName>
</protein>
<evidence type="ECO:0000256" key="3">
    <source>
        <dbReference type="ARBA" id="ARBA00012891"/>
    </source>
</evidence>
<dbReference type="GO" id="GO:0003917">
    <property type="term" value="F:DNA topoisomerase type I (single strand cut, ATP-independent) activity"/>
    <property type="evidence" value="ECO:0007669"/>
    <property type="project" value="UniProtKB-EC"/>
</dbReference>
<dbReference type="PROSITE" id="PS52039">
    <property type="entry name" value="TOPO_IA_2"/>
    <property type="match status" value="1"/>
</dbReference>
<evidence type="ECO:0000256" key="6">
    <source>
        <dbReference type="ARBA" id="ARBA00023235"/>
    </source>
</evidence>
<dbReference type="CDD" id="cd00186">
    <property type="entry name" value="TOP1Ac"/>
    <property type="match status" value="1"/>
</dbReference>
<dbReference type="InterPro" id="IPR023406">
    <property type="entry name" value="Topo_IA_AS"/>
</dbReference>
<dbReference type="PRINTS" id="PR00417">
    <property type="entry name" value="PRTPISMRASEI"/>
</dbReference>
<dbReference type="CDD" id="cd03362">
    <property type="entry name" value="TOPRIM_TopoIA_TopoIII"/>
    <property type="match status" value="1"/>
</dbReference>
<dbReference type="InterPro" id="IPR013497">
    <property type="entry name" value="Topo_IA_cen"/>
</dbReference>
<dbReference type="SMART" id="SM00493">
    <property type="entry name" value="TOPRIM"/>
    <property type="match status" value="1"/>
</dbReference>
<feature type="domain" description="Toprim" evidence="8">
    <location>
        <begin position="4"/>
        <end position="152"/>
    </location>
</feature>
<dbReference type="GO" id="GO:0006265">
    <property type="term" value="P:DNA topological change"/>
    <property type="evidence" value="ECO:0007669"/>
    <property type="project" value="InterPro"/>
</dbReference>
<reference evidence="10 11" key="1">
    <citation type="submission" date="2019-07" db="EMBL/GenBank/DDBJ databases">
        <title>Genomes of Cafeteria roenbergensis.</title>
        <authorList>
            <person name="Fischer M.G."/>
            <person name="Hackl T."/>
            <person name="Roman M."/>
        </authorList>
    </citation>
    <scope>NUCLEOTIDE SEQUENCE [LARGE SCALE GENOMIC DNA]</scope>
    <source>
        <strain evidence="10 11">Cflag</strain>
    </source>
</reference>
<feature type="region of interest" description="Disordered" evidence="7">
    <location>
        <begin position="1329"/>
        <end position="1362"/>
    </location>
</feature>
<dbReference type="InterPro" id="IPR034144">
    <property type="entry name" value="TOPRIM_TopoIII"/>
</dbReference>
<dbReference type="InterPro" id="IPR022035">
    <property type="entry name" value="PCIF1_WW"/>
</dbReference>
<name>A0A5A8DTP0_CAFRO</name>
<dbReference type="InterPro" id="IPR013825">
    <property type="entry name" value="Topo_IA_cen_sub2"/>
</dbReference>
<evidence type="ECO:0000256" key="1">
    <source>
        <dbReference type="ARBA" id="ARBA00000213"/>
    </source>
</evidence>
<evidence type="ECO:0000256" key="5">
    <source>
        <dbReference type="ARBA" id="ARBA00023125"/>
    </source>
</evidence>
<dbReference type="SMART" id="SM00437">
    <property type="entry name" value="TOP1Ac"/>
    <property type="match status" value="1"/>
</dbReference>
<dbReference type="Gene3D" id="1.10.460.10">
    <property type="entry name" value="Topoisomerase I, domain 2"/>
    <property type="match status" value="1"/>
</dbReference>
<dbReference type="FunFam" id="3.40.50.140:FF:000003">
    <property type="entry name" value="DNA topoisomerase"/>
    <property type="match status" value="1"/>
</dbReference>
<dbReference type="PANTHER" id="PTHR11390">
    <property type="entry name" value="PROKARYOTIC DNA TOPOISOMERASE"/>
    <property type="match status" value="1"/>
</dbReference>
<dbReference type="EC" id="5.6.2.1" evidence="3"/>
<keyword evidence="5" id="KW-0238">DNA-binding</keyword>
<dbReference type="InterPro" id="IPR013824">
    <property type="entry name" value="Topo_IA_cen_sub1"/>
</dbReference>
<evidence type="ECO:0000259" key="8">
    <source>
        <dbReference type="PROSITE" id="PS50880"/>
    </source>
</evidence>
<dbReference type="InterPro" id="IPR023405">
    <property type="entry name" value="Topo_IA_core_domain"/>
</dbReference>
<dbReference type="EMBL" id="VLTM01000006">
    <property type="protein sequence ID" value="KAA0167210.1"/>
    <property type="molecule type" value="Genomic_DNA"/>
</dbReference>
<comment type="similarity">
    <text evidence="2">Belongs to the type IA topoisomerase family.</text>
</comment>
<evidence type="ECO:0000313" key="10">
    <source>
        <dbReference type="EMBL" id="KAA0167210.1"/>
    </source>
</evidence>
<dbReference type="PROSITE" id="PS00396">
    <property type="entry name" value="TOPO_IA_1"/>
    <property type="match status" value="1"/>
</dbReference>
<evidence type="ECO:0000256" key="7">
    <source>
        <dbReference type="SAM" id="MobiDB-lite"/>
    </source>
</evidence>
<feature type="region of interest" description="Disordered" evidence="7">
    <location>
        <begin position="927"/>
        <end position="1009"/>
    </location>
</feature>
<dbReference type="GO" id="GO:0031422">
    <property type="term" value="C:RecQ family helicase-topoisomerase III complex"/>
    <property type="evidence" value="ECO:0007669"/>
    <property type="project" value="TreeGrafter"/>
</dbReference>
<feature type="compositionally biased region" description="Acidic residues" evidence="7">
    <location>
        <begin position="987"/>
        <end position="1000"/>
    </location>
</feature>
<dbReference type="SUPFAM" id="SSF56712">
    <property type="entry name" value="Prokaryotic type I DNA topoisomerase"/>
    <property type="match status" value="1"/>
</dbReference>
<comment type="caution">
    <text evidence="10">The sequence shown here is derived from an EMBL/GenBank/DDBJ whole genome shotgun (WGS) entry which is preliminary data.</text>
</comment>
<evidence type="ECO:0000313" key="11">
    <source>
        <dbReference type="Proteomes" id="UP000325113"/>
    </source>
</evidence>
<feature type="domain" description="Topo IA-type catalytic" evidence="9">
    <location>
        <begin position="172"/>
        <end position="641"/>
    </location>
</feature>
<keyword evidence="4" id="KW-0799">Topoisomerase</keyword>
<dbReference type="GO" id="GO:0006281">
    <property type="term" value="P:DNA repair"/>
    <property type="evidence" value="ECO:0007669"/>
    <property type="project" value="TreeGrafter"/>
</dbReference>
<dbReference type="GO" id="GO:0003677">
    <property type="term" value="F:DNA binding"/>
    <property type="evidence" value="ECO:0007669"/>
    <property type="project" value="UniProtKB-KW"/>
</dbReference>
<dbReference type="GO" id="GO:0005634">
    <property type="term" value="C:nucleus"/>
    <property type="evidence" value="ECO:0007669"/>
    <property type="project" value="TreeGrafter"/>
</dbReference>
<sequence>MPTRVLNVAEKNSVAKAIVEQLSPSRRPDKRVNGDYKYCPIYYFRCSLAALGGDCDMAMTSVSGHLMEINFPAHFRNWAAMDPGDLFAAPIQATVSTRLKPLQRQLRRLARDADVLVLWTDCDREGEAIACEVRDVCRSAKRGLQVLRARFSAITGGAIRAAVMPGALVPPDQLQADAVMARQVLDLRIGATFTRFLTLLMRRALPGHFGRTERGGGGASTLVSYGPCQFPTLGFIVDRYLQRAMFRPEPFWAITLHVSPAAPAGHGPGAAAAAAAGAAATGSAPAGAAGSEEASLTWCRGRTFDKMTALCLADEAADAVQSGRCTVEAVDRRVQTKRKPLPLTTVELQKRAARWLRLSASATASAAEALYQKGIISYPRTETDSFPADFAFVDHLRDHEGHLQWGPFTSRLVRGEFRPPRCGKHMDNAHSPIYPTKCKLPSEIEDATQRKVYELVCRHFVACCAQDATGDLRTVRVRAGSESFRGSGLVVTDRGYLDVYPWERWSSRSLPDLGPPGTTLGSERAKVGVSGGETTAPELLTESDLIATMDKEGIGTDATIAEHIKTIVARSYAVQTAGSPARFAPTTLGTALVWGFARLRVPMYRPFLRRNMEADLEEVCRGSKTKDAIVEACIAEMQPLYTQIKGAKDTLVGAVRTFLEGGGAGAVKEIENFARREARWLRRKRVFAMSAALWDREHGRSAAGLASCGLPCTSDVRAAQATDLGIELARARAIAGLRTAAKELVAAAKPGARLPAGAFDKWLFTALLAEATSDSVRKSTKTMRRRARAATAKGGAAANGREVDADPVIPRTVRPRTDNGDLKAVISALGIDEARSGTIVSDLCRAAARAADAVDKANRTGPLVSAPNAGAGGLRIEWEGSSRDEDGKPAVLCVVPALCPDAAIAAAKAEAAAEEAIAAAREALLAAAEGQDDDGDGDDDGDDDEEEEDEDDDEGDDDEGDDDAGDDEEEEEEEGHEGGEAAGSSSADEDEDEAEEDSDGGSDSAGGAAAKSAIDGFYCARTAKPVSAAAAAASAASERKAKAERGAEAARRAVEDATAGLPSPWMLDPSDGAGAISPCVLAPPAAVALSVCRGKTRLRLNPAHYRKLGELYARGPGRMHPWKFHERLFLVLLRYHGEQGGGGFQAAAHGEVFDALRDHCGADMECFASPLNCRFAPFCSAYPDTDLWFGGAGSFFSLDAGAGGGSFEANPPFVPAVLNRMQESMETALVRCEEPLSFAVIIPAWDGTTGWRGLAESPHLRASFTLAQREHGYLEGSQHWRRTSFRVSTCDTTVFILQNDAGAERWAFSKDAEASVRAAFASRHTTLAAKREAKAARRAAKRPRDEEAGGAAAAPPRRRALA</sequence>
<dbReference type="InterPro" id="IPR000380">
    <property type="entry name" value="Topo_IA"/>
</dbReference>
<dbReference type="InterPro" id="IPR013826">
    <property type="entry name" value="Topo_IA_cen_sub3"/>
</dbReference>
<evidence type="ECO:0000259" key="9">
    <source>
        <dbReference type="PROSITE" id="PS52039"/>
    </source>
</evidence>
<dbReference type="Gene3D" id="1.10.290.10">
    <property type="entry name" value="Topoisomerase I, domain 4"/>
    <property type="match status" value="1"/>
</dbReference>
<organism evidence="10 11">
    <name type="scientific">Cafeteria roenbergensis</name>
    <name type="common">Marine flagellate</name>
    <dbReference type="NCBI Taxonomy" id="33653"/>
    <lineage>
        <taxon>Eukaryota</taxon>
        <taxon>Sar</taxon>
        <taxon>Stramenopiles</taxon>
        <taxon>Bigyra</taxon>
        <taxon>Opalozoa</taxon>
        <taxon>Bicosoecida</taxon>
        <taxon>Cafeteriaceae</taxon>
        <taxon>Cafeteria</taxon>
    </lineage>
</organism>
<dbReference type="InterPro" id="IPR003601">
    <property type="entry name" value="Topo_IA_2"/>
</dbReference>
<accession>A0A5A8DTP0</accession>
<evidence type="ECO:0000256" key="2">
    <source>
        <dbReference type="ARBA" id="ARBA00009446"/>
    </source>
</evidence>
<dbReference type="FunFam" id="1.10.290.10:FF:000001">
    <property type="entry name" value="DNA topoisomerase"/>
    <property type="match status" value="1"/>
</dbReference>
<proteinExistence type="inferred from homology"/>
<dbReference type="Pfam" id="PF01751">
    <property type="entry name" value="Toprim"/>
    <property type="match status" value="1"/>
</dbReference>
<dbReference type="SMART" id="SM00436">
    <property type="entry name" value="TOP1Bc"/>
    <property type="match status" value="1"/>
</dbReference>
<evidence type="ECO:0000256" key="4">
    <source>
        <dbReference type="ARBA" id="ARBA00023029"/>
    </source>
</evidence>